<protein>
    <submittedName>
        <fullName evidence="1">Uncharacterized protein</fullName>
    </submittedName>
</protein>
<gene>
    <name evidence="1" type="ORF">LOY88_004169</name>
</gene>
<evidence type="ECO:0000313" key="1">
    <source>
        <dbReference type="EMBL" id="KAI2385323.1"/>
    </source>
</evidence>
<comment type="caution">
    <text evidence="1">The sequence shown here is derived from an EMBL/GenBank/DDBJ whole genome shotgun (WGS) entry which is preliminary data.</text>
</comment>
<organism evidence="1">
    <name type="scientific">Ophidiomyces ophidiicola</name>
    <dbReference type="NCBI Taxonomy" id="1387563"/>
    <lineage>
        <taxon>Eukaryota</taxon>
        <taxon>Fungi</taxon>
        <taxon>Dikarya</taxon>
        <taxon>Ascomycota</taxon>
        <taxon>Pezizomycotina</taxon>
        <taxon>Eurotiomycetes</taxon>
        <taxon>Eurotiomycetidae</taxon>
        <taxon>Onygenales</taxon>
        <taxon>Onygenaceae</taxon>
        <taxon>Ophidiomyces</taxon>
    </lineage>
</organism>
<name>A0ACB8UUU6_9EURO</name>
<proteinExistence type="predicted"/>
<sequence>MPHHHRHRQHVELEKRQRLTDGIISIIGNLRPKDDTVVSTIYVTAKPTFDGPIGGYSTEGRPGSTANVAPPIQNTSPSDDDEPTTTRRPPPRPTSTSTPTPTLAPTSSSPTPPSSRPKLSSTAPSPTSFVTSAPSTSQLIASSTASNDAAGSSGSPTPSATDVPAPGMSTGAKAGLAIGILALIGLLAGVALLFIRKKKKKNEAAEALDNEKPAPPPPMINTYAPPAPQSQMAQTVPPQLNIRPVTEFSPDLTGHSANGQNMAAGAGAGAVGARSLTGQHNISPPRTADSTSNPFNDPVNPFEPRSDASSPMSSPVQPVLGSGGGRTPSPESLNTGAAAAGAAAAAVGVAAVATGAAAKGHSGKPPTLQHVAGPPPGWSKDAAPPSPARSLDSVSVTSATAAAVATSGPGPNNVHRVQLDFSPSMDDELELRAGQLVRLLHEYDDGWALCIRLDRSQQGVAPRTCLSARPVKPRPRNGPGPRGPPMIRDPNGRPSSPAGGRNSPAPGPQPTGPLPNAPPRFSPQQNGPPSPTSGYRPYNPNASAPPAQFPEVPRTASPGPSPRIPQPRSMSPGPYGAGVERPQMPEAQRKRSNSSAGAAGRLPPSNPGPSALGAVQTVEPNSEPANKPIEPPTEQPAEPVSQPPAETPVEKPSEKPAEKPADKPADDPLRSPSPTPGTADRKPVTGNSS</sequence>
<dbReference type="EMBL" id="JALBCA010000060">
    <property type="protein sequence ID" value="KAI2385323.1"/>
    <property type="molecule type" value="Genomic_DNA"/>
</dbReference>
<accession>A0ACB8UUU6</accession>
<reference evidence="1" key="1">
    <citation type="journal article" date="2022" name="bioRxiv">
        <title>Population genetic analysis of Ophidiomyces ophidiicola, the causative agent of snake fungal disease, indicates recent introductions to the USA.</title>
        <authorList>
            <person name="Ladner J.T."/>
            <person name="Palmer J.M."/>
            <person name="Ettinger C.L."/>
            <person name="Stajich J.E."/>
            <person name="Farrell T.M."/>
            <person name="Glorioso B.M."/>
            <person name="Lawson B."/>
            <person name="Price S.J."/>
            <person name="Stengle A.G."/>
            <person name="Grear D.A."/>
            <person name="Lorch J.M."/>
        </authorList>
    </citation>
    <scope>NUCLEOTIDE SEQUENCE</scope>
    <source>
        <strain evidence="1">NWHC 24266-5</strain>
    </source>
</reference>